<accession>A0A135S285</accession>
<evidence type="ECO:0000313" key="3">
    <source>
        <dbReference type="Proteomes" id="UP000070328"/>
    </source>
</evidence>
<evidence type="ECO:0000313" key="2">
    <source>
        <dbReference type="EMBL" id="KXH30021.1"/>
    </source>
</evidence>
<keyword evidence="3" id="KW-1185">Reference proteome</keyword>
<proteinExistence type="predicted"/>
<dbReference type="EMBL" id="JFBX01000728">
    <property type="protein sequence ID" value="KXH30021.1"/>
    <property type="molecule type" value="Genomic_DNA"/>
</dbReference>
<comment type="caution">
    <text evidence="2">The sequence shown here is derived from an EMBL/GenBank/DDBJ whole genome shotgun (WGS) entry which is preliminary data.</text>
</comment>
<sequence length="364" mass="43608">MGRGQRRKKTKRLEAHQQQEEQYRQVQQRLHQLRQEAQQQEHSSMQQQNQHQRKHKGSFSMGYKRPQYNPKNRPEWFFRYMDWRDWSCEDLNRRAFAEDLSDIEPSKWECTYEEDGSECECEMPIWREYTGDDEEERFFREAKYKRAMYKRERLPKTSKHYKIERKMRKERMNRQKNDEVKKVKSAIDTLLRNGARDEGKPLYYMSRNILSKFDLVSEDYTVPLDPDAIRVSRTISFSDMNSFRAMKHPSLRGTTELKVDRVLSGGLAIDCAKNPDNDTRLDFESFKCPQTTGTYKITTNRRDGARELKIEILSDDFIILDVHSDAVFRDEVGRKLPNMPKKPLPQYRFYGINRVLGGDTLYHR</sequence>
<feature type="compositionally biased region" description="Basic residues" evidence="1">
    <location>
        <begin position="1"/>
        <end position="11"/>
    </location>
</feature>
<feature type="compositionally biased region" description="Low complexity" evidence="1">
    <location>
        <begin position="24"/>
        <end position="50"/>
    </location>
</feature>
<dbReference type="AlphaFoldDB" id="A0A135S285"/>
<reference evidence="2 3" key="1">
    <citation type="submission" date="2014-02" db="EMBL/GenBank/DDBJ databases">
        <title>The genome sequence of Colletotrichum simmondsii CBS122122.</title>
        <authorList>
            <person name="Baroncelli R."/>
            <person name="Thon M.R."/>
        </authorList>
    </citation>
    <scope>NUCLEOTIDE SEQUENCE [LARGE SCALE GENOMIC DNA]</scope>
    <source>
        <strain evidence="2 3">CBS122122</strain>
    </source>
</reference>
<evidence type="ECO:0000256" key="1">
    <source>
        <dbReference type="SAM" id="MobiDB-lite"/>
    </source>
</evidence>
<organism evidence="2 3">
    <name type="scientific">Colletotrichum simmondsii</name>
    <dbReference type="NCBI Taxonomy" id="703756"/>
    <lineage>
        <taxon>Eukaryota</taxon>
        <taxon>Fungi</taxon>
        <taxon>Dikarya</taxon>
        <taxon>Ascomycota</taxon>
        <taxon>Pezizomycotina</taxon>
        <taxon>Sordariomycetes</taxon>
        <taxon>Hypocreomycetidae</taxon>
        <taxon>Glomerellales</taxon>
        <taxon>Glomerellaceae</taxon>
        <taxon>Colletotrichum</taxon>
        <taxon>Colletotrichum acutatum species complex</taxon>
    </lineage>
</organism>
<protein>
    <submittedName>
        <fullName evidence="2">Uncharacterized protein</fullName>
    </submittedName>
</protein>
<gene>
    <name evidence="2" type="ORF">CSIM01_00735</name>
</gene>
<name>A0A135S285_9PEZI</name>
<feature type="region of interest" description="Disordered" evidence="1">
    <location>
        <begin position="1"/>
        <end position="67"/>
    </location>
</feature>
<dbReference type="Proteomes" id="UP000070328">
    <property type="component" value="Unassembled WGS sequence"/>
</dbReference>
<feature type="compositionally biased region" description="Basic and acidic residues" evidence="1">
    <location>
        <begin position="12"/>
        <end position="23"/>
    </location>
</feature>